<dbReference type="Proteomes" id="UP001500740">
    <property type="component" value="Unassembled WGS sequence"/>
</dbReference>
<reference evidence="3" key="1">
    <citation type="journal article" date="2019" name="Int. J. Syst. Evol. Microbiol.">
        <title>The Global Catalogue of Microorganisms (GCM) 10K type strain sequencing project: providing services to taxonomists for standard genome sequencing and annotation.</title>
        <authorList>
            <consortium name="The Broad Institute Genomics Platform"/>
            <consortium name="The Broad Institute Genome Sequencing Center for Infectious Disease"/>
            <person name="Wu L."/>
            <person name="Ma J."/>
        </authorList>
    </citation>
    <scope>NUCLEOTIDE SEQUENCE [LARGE SCALE GENOMIC DNA]</scope>
    <source>
        <strain evidence="3">JCM 14193</strain>
    </source>
</reference>
<name>A0ABP3JHH1_9BACI</name>
<accession>A0ABP3JHH1</accession>
<feature type="transmembrane region" description="Helical" evidence="1">
    <location>
        <begin position="7"/>
        <end position="25"/>
    </location>
</feature>
<gene>
    <name evidence="2" type="ORF">GCM10008935_02030</name>
</gene>
<keyword evidence="1" id="KW-1133">Transmembrane helix</keyword>
<dbReference type="EMBL" id="BAAACZ010000003">
    <property type="protein sequence ID" value="GAA0451127.1"/>
    <property type="molecule type" value="Genomic_DNA"/>
</dbReference>
<keyword evidence="3" id="KW-1185">Reference proteome</keyword>
<keyword evidence="1" id="KW-0812">Transmembrane</keyword>
<feature type="transmembrane region" description="Helical" evidence="1">
    <location>
        <begin position="31"/>
        <end position="54"/>
    </location>
</feature>
<feature type="transmembrane region" description="Helical" evidence="1">
    <location>
        <begin position="74"/>
        <end position="96"/>
    </location>
</feature>
<evidence type="ECO:0000256" key="1">
    <source>
        <dbReference type="SAM" id="Phobius"/>
    </source>
</evidence>
<evidence type="ECO:0000313" key="3">
    <source>
        <dbReference type="Proteomes" id="UP001500740"/>
    </source>
</evidence>
<evidence type="ECO:0000313" key="2">
    <source>
        <dbReference type="EMBL" id="GAA0451127.1"/>
    </source>
</evidence>
<protein>
    <submittedName>
        <fullName evidence="2">Uncharacterized protein</fullName>
    </submittedName>
</protein>
<comment type="caution">
    <text evidence="2">The sequence shown here is derived from an EMBL/GenBank/DDBJ whole genome shotgun (WGS) entry which is preliminary data.</text>
</comment>
<feature type="transmembrane region" description="Helical" evidence="1">
    <location>
        <begin position="108"/>
        <end position="132"/>
    </location>
</feature>
<dbReference type="RefSeq" id="WP_343781194.1">
    <property type="nucleotide sequence ID" value="NZ_BAAACZ010000003.1"/>
</dbReference>
<sequence>MTRARKFAQLILAFLLLIFPYLFEMELHAPILYYIVIIPVVLFIVVAIIFDDYFEGKRKQIWYKIRKWKKWQGLLWYSVLNIFFVKIITFLFQYIIDGVTPTMIFVEASIQAMLFLSIFILLLSFVIGVLTYSRNGEKYGYKTFDEAMNK</sequence>
<proteinExistence type="predicted"/>
<keyword evidence="1" id="KW-0472">Membrane</keyword>
<organism evidence="2 3">
    <name type="scientific">Alkalibacillus silvisoli</name>
    <dbReference type="NCBI Taxonomy" id="392823"/>
    <lineage>
        <taxon>Bacteria</taxon>
        <taxon>Bacillati</taxon>
        <taxon>Bacillota</taxon>
        <taxon>Bacilli</taxon>
        <taxon>Bacillales</taxon>
        <taxon>Bacillaceae</taxon>
        <taxon>Alkalibacillus</taxon>
    </lineage>
</organism>